<protein>
    <recommendedName>
        <fullName evidence="4">Hemicentin-1-like von Willebrand factor A domain-containing protein</fullName>
    </recommendedName>
</protein>
<comment type="subcellular location">
    <subcellularLocation>
        <location evidence="1">Secreted</location>
    </subcellularLocation>
</comment>
<dbReference type="AlphaFoldDB" id="A0A6S7HEC5"/>
<dbReference type="EMBL" id="CACRXK020004086">
    <property type="protein sequence ID" value="CAB4001440.1"/>
    <property type="molecule type" value="Genomic_DNA"/>
</dbReference>
<keyword evidence="2" id="KW-0964">Secreted</keyword>
<dbReference type="Gene3D" id="3.40.50.410">
    <property type="entry name" value="von Willebrand factor, type A domain"/>
    <property type="match status" value="1"/>
</dbReference>
<keyword evidence="6" id="KW-1185">Reference proteome</keyword>
<dbReference type="Proteomes" id="UP001152795">
    <property type="component" value="Unassembled WGS sequence"/>
</dbReference>
<dbReference type="SUPFAM" id="SSF53300">
    <property type="entry name" value="vWA-like"/>
    <property type="match status" value="1"/>
</dbReference>
<evidence type="ECO:0000313" key="6">
    <source>
        <dbReference type="Proteomes" id="UP001152795"/>
    </source>
</evidence>
<dbReference type="InterPro" id="IPR052577">
    <property type="entry name" value="VWA7"/>
</dbReference>
<name>A0A6S7HEC5_PARCT</name>
<dbReference type="PANTHER" id="PTHR14905:SF7">
    <property type="entry name" value="VON WILLEBRAND FACTOR A DOMAIN-CONTAINING PROTEIN 7"/>
    <property type="match status" value="1"/>
</dbReference>
<keyword evidence="3" id="KW-0732">Signal</keyword>
<sequence>MLDKARLAMTEVVQDILSSSIRTPNSTLKNINLNQVNQVIHQIERFMEQADLSRKKYKLPELKSDIKEAVELGNMKLARRTLAIALNTIEKSSSGMAGRRKRSIKDDIKNFLWDLGKKTLSKMFALPGVAIDMMGRMYEEISKHLVTMDKARLAMIEVVQDIISSTIRNSKSILKNINLNQVNQVIHQIERFMEQADLSRKKYKLPELKSDIKDAVKLGNIKFARRTLAIALNTIEKNNSKPAGRRRRSIKQDVKTFLENIRKYLGETMYSKLFALDGGKTLIFAIDITGSMNDVIEAAKAIATEISTSKRRAPPSSYILSWFSDPQDLGGAIKKKKDQVGEFVNKIGNLVARGGGDCPEYALEGMFQAIQANPEYGSPLFVFTDAPSKKDTVENVEMLLCLAEEYGITINFFTQEECQNPPGSTFESYKKLASKSGGSYLPIEDTELKRLANFTDAELGTPATVKCGGTISKKRKKRSTVDEILIPLDDTISQLVISATTEKNANGISLHTPSGVAWTEGMNRFPNVAIYIVDSPMVGNWKFRVPVDAGKYQYTVKVSSTENINFNHGYMKNVNKKILELKSPIAGEPAQVYLTISGEKQIQNNSIRMDIVDIYGKVLIPDIKPVRLNGKSGLRYTLIFDPPSDQFKILIKGRTSKNKVFQRISQRASQVKPLVLKEFYNSGRYAIKQGGSAFIMLYLFNGMGTDQVFRTSFKDNLGYKVSLLGRKRTTVRAKSKTFLRVAVRYGGGKRGRVGQNENVIILVQGSHGASATEVVSFMIKK</sequence>
<gene>
    <name evidence="5" type="ORF">PACLA_8A068688</name>
</gene>
<dbReference type="InterPro" id="IPR056861">
    <property type="entry name" value="HMCN1-like_VWA"/>
</dbReference>
<proteinExistence type="predicted"/>
<organism evidence="5 6">
    <name type="scientific">Paramuricea clavata</name>
    <name type="common">Red gorgonian</name>
    <name type="synonym">Violescent sea-whip</name>
    <dbReference type="NCBI Taxonomy" id="317549"/>
    <lineage>
        <taxon>Eukaryota</taxon>
        <taxon>Metazoa</taxon>
        <taxon>Cnidaria</taxon>
        <taxon>Anthozoa</taxon>
        <taxon>Octocorallia</taxon>
        <taxon>Malacalcyonacea</taxon>
        <taxon>Plexauridae</taxon>
        <taxon>Paramuricea</taxon>
    </lineage>
</organism>
<dbReference type="PANTHER" id="PTHR14905">
    <property type="entry name" value="NG37"/>
    <property type="match status" value="1"/>
</dbReference>
<evidence type="ECO:0000256" key="2">
    <source>
        <dbReference type="ARBA" id="ARBA00022525"/>
    </source>
</evidence>
<accession>A0A6S7HEC5</accession>
<reference evidence="5" key="1">
    <citation type="submission" date="2020-04" db="EMBL/GenBank/DDBJ databases">
        <authorList>
            <person name="Alioto T."/>
            <person name="Alioto T."/>
            <person name="Gomez Garrido J."/>
        </authorList>
    </citation>
    <scope>NUCLEOTIDE SEQUENCE</scope>
    <source>
        <strain evidence="5">A484AB</strain>
    </source>
</reference>
<evidence type="ECO:0000259" key="4">
    <source>
        <dbReference type="Pfam" id="PF25106"/>
    </source>
</evidence>
<feature type="domain" description="Hemicentin-1-like von Willebrand factor A" evidence="4">
    <location>
        <begin position="282"/>
        <end position="443"/>
    </location>
</feature>
<evidence type="ECO:0000313" key="5">
    <source>
        <dbReference type="EMBL" id="CAB4001440.1"/>
    </source>
</evidence>
<evidence type="ECO:0000256" key="3">
    <source>
        <dbReference type="ARBA" id="ARBA00022729"/>
    </source>
</evidence>
<dbReference type="Pfam" id="PF25106">
    <property type="entry name" value="VWA_4"/>
    <property type="match status" value="1"/>
</dbReference>
<dbReference type="InterPro" id="IPR036465">
    <property type="entry name" value="vWFA_dom_sf"/>
</dbReference>
<evidence type="ECO:0000256" key="1">
    <source>
        <dbReference type="ARBA" id="ARBA00004613"/>
    </source>
</evidence>
<dbReference type="OrthoDB" id="5975513at2759"/>
<comment type="caution">
    <text evidence="5">The sequence shown here is derived from an EMBL/GenBank/DDBJ whole genome shotgun (WGS) entry which is preliminary data.</text>
</comment>